<accession>A0A241XRC8</accession>
<dbReference type="AlphaFoldDB" id="A0A241XRC8"/>
<dbReference type="RefSeq" id="WP_065085924.1">
    <property type="nucleotide sequence ID" value="NZ_NFFZ01000004.1"/>
</dbReference>
<evidence type="ECO:0000313" key="2">
    <source>
        <dbReference type="Proteomes" id="UP000194857"/>
    </source>
</evidence>
<dbReference type="Proteomes" id="UP000194857">
    <property type="component" value="Unassembled WGS sequence"/>
</dbReference>
<gene>
    <name evidence="1" type="ORF">CAZ10_09425</name>
</gene>
<name>A0A241XRC8_PSEAI</name>
<organism evidence="1 2">
    <name type="scientific">Pseudomonas aeruginosa</name>
    <dbReference type="NCBI Taxonomy" id="287"/>
    <lineage>
        <taxon>Bacteria</taxon>
        <taxon>Pseudomonadati</taxon>
        <taxon>Pseudomonadota</taxon>
        <taxon>Gammaproteobacteria</taxon>
        <taxon>Pseudomonadales</taxon>
        <taxon>Pseudomonadaceae</taxon>
        <taxon>Pseudomonas</taxon>
    </lineage>
</organism>
<dbReference type="EMBL" id="NFFZ01000004">
    <property type="protein sequence ID" value="OTI63053.1"/>
    <property type="molecule type" value="Genomic_DNA"/>
</dbReference>
<sequence length="131" mass="14153">MKWHLIESVSLDKPALGSPCNGCGICCIAQVCDLGVALGDDQNCKALLQRSEGTFSCGLVDDPYRFIPEDDLSKWQTLDQMSGGTAGEQALKSLYAEMLGAGRGCDSDDEALQECIEEAQRFCQLPLSLPF</sequence>
<proteinExistence type="predicted"/>
<protein>
    <submittedName>
        <fullName evidence="1">Uncharacterized protein</fullName>
    </submittedName>
</protein>
<reference evidence="1 2" key="1">
    <citation type="submission" date="2017-05" db="EMBL/GenBank/DDBJ databases">
        <authorList>
            <person name="Song R."/>
            <person name="Chenine A.L."/>
            <person name="Ruprecht R.M."/>
        </authorList>
    </citation>
    <scope>NUCLEOTIDE SEQUENCE [LARGE SCALE GENOMIC DNA]</scope>
    <source>
        <strain evidence="1 2">S567_C10_BS</strain>
    </source>
</reference>
<evidence type="ECO:0000313" key="1">
    <source>
        <dbReference type="EMBL" id="OTI63053.1"/>
    </source>
</evidence>
<comment type="caution">
    <text evidence="1">The sequence shown here is derived from an EMBL/GenBank/DDBJ whole genome shotgun (WGS) entry which is preliminary data.</text>
</comment>